<dbReference type="InterPro" id="IPR000014">
    <property type="entry name" value="PAS"/>
</dbReference>
<evidence type="ECO:0000259" key="11">
    <source>
        <dbReference type="PROSITE" id="PS50113"/>
    </source>
</evidence>
<comment type="caution">
    <text evidence="12">The sequence shown here is derived from an EMBL/GenBank/DDBJ whole genome shotgun (WGS) entry which is preliminary data.</text>
</comment>
<gene>
    <name evidence="12" type="ORF">BK138_01890</name>
</gene>
<dbReference type="PROSITE" id="PS50113">
    <property type="entry name" value="PAC"/>
    <property type="match status" value="2"/>
</dbReference>
<dbReference type="InterPro" id="IPR004358">
    <property type="entry name" value="Sig_transdc_His_kin-like_C"/>
</dbReference>
<dbReference type="SMART" id="SM00086">
    <property type="entry name" value="PAC"/>
    <property type="match status" value="2"/>
</dbReference>
<dbReference type="InterPro" id="IPR003661">
    <property type="entry name" value="HisK_dim/P_dom"/>
</dbReference>
<dbReference type="Proteomes" id="UP000187172">
    <property type="component" value="Unassembled WGS sequence"/>
</dbReference>
<dbReference type="InterPro" id="IPR005467">
    <property type="entry name" value="His_kinase_dom"/>
</dbReference>
<dbReference type="SUPFAM" id="SSF47384">
    <property type="entry name" value="Homodimeric domain of signal transducing histidine kinase"/>
    <property type="match status" value="1"/>
</dbReference>
<evidence type="ECO:0000256" key="7">
    <source>
        <dbReference type="ARBA" id="ARBA00022840"/>
    </source>
</evidence>
<feature type="domain" description="PAC" evidence="11">
    <location>
        <begin position="84"/>
        <end position="135"/>
    </location>
</feature>
<keyword evidence="8" id="KW-0902">Two-component regulatory system</keyword>
<dbReference type="GO" id="GO:0006355">
    <property type="term" value="P:regulation of DNA-templated transcription"/>
    <property type="evidence" value="ECO:0007669"/>
    <property type="project" value="InterPro"/>
</dbReference>
<dbReference type="STRING" id="297318.BK138_01890"/>
<evidence type="ECO:0000256" key="6">
    <source>
        <dbReference type="ARBA" id="ARBA00022777"/>
    </source>
</evidence>
<evidence type="ECO:0000256" key="4">
    <source>
        <dbReference type="ARBA" id="ARBA00022679"/>
    </source>
</evidence>
<protein>
    <recommendedName>
        <fullName evidence="2">histidine kinase</fullName>
        <ecNumber evidence="2">2.7.13.3</ecNumber>
    </recommendedName>
</protein>
<dbReference type="PROSITE" id="PS50109">
    <property type="entry name" value="HIS_KIN"/>
    <property type="match status" value="1"/>
</dbReference>
<dbReference type="SMART" id="SM00388">
    <property type="entry name" value="HisKA"/>
    <property type="match status" value="1"/>
</dbReference>
<accession>A0A1R1F036</accession>
<evidence type="ECO:0000256" key="8">
    <source>
        <dbReference type="ARBA" id="ARBA00023012"/>
    </source>
</evidence>
<keyword evidence="5" id="KW-0547">Nucleotide-binding</keyword>
<dbReference type="CDD" id="cd00082">
    <property type="entry name" value="HisKA"/>
    <property type="match status" value="1"/>
</dbReference>
<dbReference type="GO" id="GO:0000155">
    <property type="term" value="F:phosphorelay sensor kinase activity"/>
    <property type="evidence" value="ECO:0007669"/>
    <property type="project" value="InterPro"/>
</dbReference>
<dbReference type="EMBL" id="MRTP01000001">
    <property type="protein sequence ID" value="OMF57391.1"/>
    <property type="molecule type" value="Genomic_DNA"/>
</dbReference>
<dbReference type="SUPFAM" id="SSF55874">
    <property type="entry name" value="ATPase domain of HSP90 chaperone/DNA topoisomerase II/histidine kinase"/>
    <property type="match status" value="1"/>
</dbReference>
<evidence type="ECO:0000256" key="2">
    <source>
        <dbReference type="ARBA" id="ARBA00012438"/>
    </source>
</evidence>
<dbReference type="InterPro" id="IPR036890">
    <property type="entry name" value="HATPase_C_sf"/>
</dbReference>
<proteinExistence type="predicted"/>
<keyword evidence="7" id="KW-0067">ATP-binding</keyword>
<comment type="catalytic activity">
    <reaction evidence="1">
        <text>ATP + protein L-histidine = ADP + protein N-phospho-L-histidine.</text>
        <dbReference type="EC" id="2.7.13.3"/>
    </reaction>
</comment>
<dbReference type="EC" id="2.7.13.3" evidence="2"/>
<dbReference type="GO" id="GO:0005524">
    <property type="term" value="F:ATP binding"/>
    <property type="evidence" value="ECO:0007669"/>
    <property type="project" value="UniProtKB-KW"/>
</dbReference>
<sequence>MLRKPSDKDLEKYFQDIEEILREQHGMTFKFINEEGRFVHTYCAGQLMSKMGLEERDVIGKELKDFLPAGKAAAKERHYVKAWEGNEGVTYEGESKGIYYLASLRPIRRDGKVIEVIASCVDITERKKAEQELERTKKLLESIIDDSADGICIIDTGGNVIRVNHSFEMLYGWSENELIGRQLPIVPPEMEDEFKSITQEIQGDMLAKTFETVRRNKAGELVHVSITLSPIKNGYGEIIALTGITRDISERIKSEEFFRKADKLNVVGQLAAGLAHEIRNPLTSLKGFLQLMKESDKRRVEHCEIMLSEVDRMNSIINELLIFSKPQPKVLKRNDIGTLLYSVINLLEAQATMNGVQVYIEIHGDLPPICCSEVDIKQVFVNVLKNAIEATPNGGKIQIVAFEQLNELIIRIKDEGVGIPTDNLHRLGEPFYTTKEQGTGLGLMMCYKIIHDHKGNLSIRSALNQGTTVDIKLPVTE</sequence>
<dbReference type="Gene3D" id="3.30.450.20">
    <property type="entry name" value="PAS domain"/>
    <property type="match status" value="2"/>
</dbReference>
<dbReference type="SMART" id="SM00091">
    <property type="entry name" value="PAS"/>
    <property type="match status" value="1"/>
</dbReference>
<keyword evidence="6" id="KW-0418">Kinase</keyword>
<dbReference type="Pfam" id="PF08448">
    <property type="entry name" value="PAS_4"/>
    <property type="match status" value="1"/>
</dbReference>
<evidence type="ECO:0000256" key="5">
    <source>
        <dbReference type="ARBA" id="ARBA00022741"/>
    </source>
</evidence>
<dbReference type="InterPro" id="IPR003594">
    <property type="entry name" value="HATPase_dom"/>
</dbReference>
<dbReference type="SUPFAM" id="SSF55785">
    <property type="entry name" value="PYP-like sensor domain (PAS domain)"/>
    <property type="match status" value="2"/>
</dbReference>
<dbReference type="SMART" id="SM00387">
    <property type="entry name" value="HATPase_c"/>
    <property type="match status" value="1"/>
</dbReference>
<dbReference type="InterPro" id="IPR013656">
    <property type="entry name" value="PAS_4"/>
</dbReference>
<evidence type="ECO:0000256" key="3">
    <source>
        <dbReference type="ARBA" id="ARBA00022553"/>
    </source>
</evidence>
<keyword evidence="4" id="KW-0808">Transferase</keyword>
<organism evidence="12 13">
    <name type="scientific">Paenibacillus rhizosphaerae</name>
    <dbReference type="NCBI Taxonomy" id="297318"/>
    <lineage>
        <taxon>Bacteria</taxon>
        <taxon>Bacillati</taxon>
        <taxon>Bacillota</taxon>
        <taxon>Bacilli</taxon>
        <taxon>Bacillales</taxon>
        <taxon>Paenibacillaceae</taxon>
        <taxon>Paenibacillus</taxon>
    </lineage>
</organism>
<dbReference type="CDD" id="cd00075">
    <property type="entry name" value="HATPase"/>
    <property type="match status" value="1"/>
</dbReference>
<feature type="domain" description="PAS" evidence="10">
    <location>
        <begin position="136"/>
        <end position="201"/>
    </location>
</feature>
<dbReference type="Gene3D" id="3.30.565.10">
    <property type="entry name" value="Histidine kinase-like ATPase, C-terminal domain"/>
    <property type="match status" value="1"/>
</dbReference>
<evidence type="ECO:0000259" key="10">
    <source>
        <dbReference type="PROSITE" id="PS50112"/>
    </source>
</evidence>
<dbReference type="Gene3D" id="1.10.287.130">
    <property type="match status" value="1"/>
</dbReference>
<dbReference type="RefSeq" id="WP_076165147.1">
    <property type="nucleotide sequence ID" value="NZ_MRTP01000001.1"/>
</dbReference>
<feature type="domain" description="Histidine kinase" evidence="9">
    <location>
        <begin position="273"/>
        <end position="477"/>
    </location>
</feature>
<dbReference type="AlphaFoldDB" id="A0A1R1F036"/>
<dbReference type="Pfam" id="PF00989">
    <property type="entry name" value="PAS"/>
    <property type="match status" value="1"/>
</dbReference>
<keyword evidence="3" id="KW-0597">Phosphoprotein</keyword>
<dbReference type="InterPro" id="IPR000700">
    <property type="entry name" value="PAS-assoc_C"/>
</dbReference>
<dbReference type="PANTHER" id="PTHR43065">
    <property type="entry name" value="SENSOR HISTIDINE KINASE"/>
    <property type="match status" value="1"/>
</dbReference>
<dbReference type="PRINTS" id="PR00344">
    <property type="entry name" value="BCTRLSENSOR"/>
</dbReference>
<dbReference type="InterPro" id="IPR035965">
    <property type="entry name" value="PAS-like_dom_sf"/>
</dbReference>
<dbReference type="Pfam" id="PF00512">
    <property type="entry name" value="HisKA"/>
    <property type="match status" value="1"/>
</dbReference>
<evidence type="ECO:0000313" key="13">
    <source>
        <dbReference type="Proteomes" id="UP000187172"/>
    </source>
</evidence>
<dbReference type="PANTHER" id="PTHR43065:SF34">
    <property type="entry name" value="SPORULATION KINASE A"/>
    <property type="match status" value="1"/>
</dbReference>
<feature type="domain" description="PAC" evidence="11">
    <location>
        <begin position="208"/>
        <end position="260"/>
    </location>
</feature>
<name>A0A1R1F036_9BACL</name>
<keyword evidence="13" id="KW-1185">Reference proteome</keyword>
<dbReference type="InterPro" id="IPR036097">
    <property type="entry name" value="HisK_dim/P_sf"/>
</dbReference>
<evidence type="ECO:0000256" key="1">
    <source>
        <dbReference type="ARBA" id="ARBA00000085"/>
    </source>
</evidence>
<dbReference type="InterPro" id="IPR013767">
    <property type="entry name" value="PAS_fold"/>
</dbReference>
<dbReference type="PROSITE" id="PS50112">
    <property type="entry name" value="PAS"/>
    <property type="match status" value="1"/>
</dbReference>
<evidence type="ECO:0000313" key="12">
    <source>
        <dbReference type="EMBL" id="OMF57391.1"/>
    </source>
</evidence>
<reference evidence="12 13" key="1">
    <citation type="submission" date="2016-11" db="EMBL/GenBank/DDBJ databases">
        <title>Paenibacillus species isolates.</title>
        <authorList>
            <person name="Beno S.M."/>
        </authorList>
    </citation>
    <scope>NUCLEOTIDE SEQUENCE [LARGE SCALE GENOMIC DNA]</scope>
    <source>
        <strain evidence="12 13">FSL R5-0378</strain>
    </source>
</reference>
<dbReference type="Pfam" id="PF02518">
    <property type="entry name" value="HATPase_c"/>
    <property type="match status" value="1"/>
</dbReference>
<dbReference type="InterPro" id="IPR001610">
    <property type="entry name" value="PAC"/>
</dbReference>
<evidence type="ECO:0000259" key="9">
    <source>
        <dbReference type="PROSITE" id="PS50109"/>
    </source>
</evidence>
<dbReference type="NCBIfam" id="TIGR00229">
    <property type="entry name" value="sensory_box"/>
    <property type="match status" value="2"/>
</dbReference>
<dbReference type="CDD" id="cd00130">
    <property type="entry name" value="PAS"/>
    <property type="match status" value="1"/>
</dbReference>